<name>A0ABU4HU25_9ACTN</name>
<dbReference type="InterPro" id="IPR012914">
    <property type="entry name" value="PucR_dom"/>
</dbReference>
<dbReference type="PANTHER" id="PTHR33744">
    <property type="entry name" value="CARBOHYDRATE DIACID REGULATOR"/>
    <property type="match status" value="1"/>
</dbReference>
<dbReference type="InterPro" id="IPR042070">
    <property type="entry name" value="PucR_C-HTH_sf"/>
</dbReference>
<gene>
    <name evidence="3" type="ORF">R7226_17675</name>
</gene>
<dbReference type="InterPro" id="IPR025736">
    <property type="entry name" value="PucR_C-HTH_dom"/>
</dbReference>
<dbReference type="InterPro" id="IPR051448">
    <property type="entry name" value="CdaR-like_regulators"/>
</dbReference>
<keyword evidence="4" id="KW-1185">Reference proteome</keyword>
<comment type="caution">
    <text evidence="3">The sequence shown here is derived from an EMBL/GenBank/DDBJ whole genome shotgun (WGS) entry which is preliminary data.</text>
</comment>
<sequence>MTAFDDRPLPAITVRRALELPALRRGLPEVVAGAERLDRTIRWVHAGEVANIAALLTGGEMLLSTGMGIGSRAADQRRFVRALADRNAAALVIELGTVFAEPPNALVEAAAQAELPLIVLRSEIPFVAVTEAIHTELVSSQYALLRRGEQIQRELTDLMLDGEGIPAVLAALAATLHAPVFLEDPGGRLLSHALPGDGSGGDPLELWEVARRPGAPGVRATAVRMGGHHDDGRLLVAELRPPWDALAGVALDQAGAIVALALLRARQEEELAARERGNLLVNLADGRVAPSAVGRAALAAGLRRVPALLLPLAAEVRGAIAPVGADWDGALRDVQRLLADRGWEAVVGRRPSSATVLLLVALRDGGGGASGDGSVDADAAVAEQRAAAATTVAELLERVLARTVGAERVTLAAGRASVPAEAGAELRRSEESAAAAVALPPRPWHDVAALELRRLLWAGRDDAEQAALVERVLGPLVAHDRARKLVLMPTLEALLANGGRKAETARALHLNRQALYHRLTRIEQLLGVDLGDPEQLLTLHVAVLAREYGDGAG</sequence>
<feature type="domain" description="PucR C-terminal helix-turn-helix" evidence="2">
    <location>
        <begin position="487"/>
        <end position="545"/>
    </location>
</feature>
<dbReference type="Pfam" id="PF07905">
    <property type="entry name" value="PucR"/>
    <property type="match status" value="1"/>
</dbReference>
<organism evidence="3 4">
    <name type="scientific">Conexibacter stalactiti</name>
    <dbReference type="NCBI Taxonomy" id="1940611"/>
    <lineage>
        <taxon>Bacteria</taxon>
        <taxon>Bacillati</taxon>
        <taxon>Actinomycetota</taxon>
        <taxon>Thermoleophilia</taxon>
        <taxon>Solirubrobacterales</taxon>
        <taxon>Conexibacteraceae</taxon>
        <taxon>Conexibacter</taxon>
    </lineage>
</organism>
<proteinExistence type="predicted"/>
<evidence type="ECO:0000259" key="1">
    <source>
        <dbReference type="Pfam" id="PF07905"/>
    </source>
</evidence>
<reference evidence="4" key="1">
    <citation type="submission" date="2023-07" db="EMBL/GenBank/DDBJ databases">
        <title>Conexibacter stalactiti sp. nov., isolated from stalactites in a lava cave and emended description of the genus Conexibacter.</title>
        <authorList>
            <person name="Lee S.D."/>
        </authorList>
    </citation>
    <scope>NUCLEOTIDE SEQUENCE [LARGE SCALE GENOMIC DNA]</scope>
    <source>
        <strain evidence="4">KCTC 39840</strain>
    </source>
</reference>
<evidence type="ECO:0000313" key="4">
    <source>
        <dbReference type="Proteomes" id="UP001284601"/>
    </source>
</evidence>
<dbReference type="Gene3D" id="1.10.10.2840">
    <property type="entry name" value="PucR C-terminal helix-turn-helix domain"/>
    <property type="match status" value="1"/>
</dbReference>
<evidence type="ECO:0000313" key="3">
    <source>
        <dbReference type="EMBL" id="MDW5596182.1"/>
    </source>
</evidence>
<protein>
    <submittedName>
        <fullName evidence="3">PucR family transcriptional regulator</fullName>
    </submittedName>
</protein>
<evidence type="ECO:0000259" key="2">
    <source>
        <dbReference type="Pfam" id="PF13556"/>
    </source>
</evidence>
<dbReference type="PANTHER" id="PTHR33744:SF1">
    <property type="entry name" value="DNA-BINDING TRANSCRIPTIONAL ACTIVATOR ADER"/>
    <property type="match status" value="1"/>
</dbReference>
<dbReference type="Proteomes" id="UP001284601">
    <property type="component" value="Unassembled WGS sequence"/>
</dbReference>
<dbReference type="RefSeq" id="WP_318598562.1">
    <property type="nucleotide sequence ID" value="NZ_JAWSTH010000049.1"/>
</dbReference>
<dbReference type="EMBL" id="JAWSTH010000049">
    <property type="protein sequence ID" value="MDW5596182.1"/>
    <property type="molecule type" value="Genomic_DNA"/>
</dbReference>
<dbReference type="Pfam" id="PF13556">
    <property type="entry name" value="HTH_30"/>
    <property type="match status" value="1"/>
</dbReference>
<accession>A0ABU4HU25</accession>
<feature type="domain" description="Purine catabolism PurC-like" evidence="1">
    <location>
        <begin position="18"/>
        <end position="137"/>
    </location>
</feature>